<keyword evidence="2" id="KW-1185">Reference proteome</keyword>
<dbReference type="Proteomes" id="UP001328107">
    <property type="component" value="Unassembled WGS sequence"/>
</dbReference>
<name>A0AAN4Z7R8_9BILA</name>
<reference evidence="2" key="1">
    <citation type="submission" date="2022-10" db="EMBL/GenBank/DDBJ databases">
        <title>Genome assembly of Pristionchus species.</title>
        <authorList>
            <person name="Yoshida K."/>
            <person name="Sommer R.J."/>
        </authorList>
    </citation>
    <scope>NUCLEOTIDE SEQUENCE [LARGE SCALE GENOMIC DNA]</scope>
    <source>
        <strain evidence="2">RS5460</strain>
    </source>
</reference>
<comment type="caution">
    <text evidence="1">The sequence shown here is derived from an EMBL/GenBank/DDBJ whole genome shotgun (WGS) entry which is preliminary data.</text>
</comment>
<organism evidence="1 2">
    <name type="scientific">Pristionchus mayeri</name>
    <dbReference type="NCBI Taxonomy" id="1317129"/>
    <lineage>
        <taxon>Eukaryota</taxon>
        <taxon>Metazoa</taxon>
        <taxon>Ecdysozoa</taxon>
        <taxon>Nematoda</taxon>
        <taxon>Chromadorea</taxon>
        <taxon>Rhabditida</taxon>
        <taxon>Rhabditina</taxon>
        <taxon>Diplogasteromorpha</taxon>
        <taxon>Diplogasteroidea</taxon>
        <taxon>Neodiplogasteridae</taxon>
        <taxon>Pristionchus</taxon>
    </lineage>
</organism>
<evidence type="ECO:0000313" key="2">
    <source>
        <dbReference type="Proteomes" id="UP001328107"/>
    </source>
</evidence>
<sequence>RRFTKPHRRHHRRCCCFGSQLVYFNLRCLQHLIDGETSIWSDSGHFLHRRHGRCPSGREWPCNRVLTETRTSAASP</sequence>
<protein>
    <submittedName>
        <fullName evidence="1">Uncharacterized protein</fullName>
    </submittedName>
</protein>
<feature type="non-terminal residue" evidence="1">
    <location>
        <position position="1"/>
    </location>
</feature>
<dbReference type="AlphaFoldDB" id="A0AAN4Z7R8"/>
<evidence type="ECO:0000313" key="1">
    <source>
        <dbReference type="EMBL" id="GMR35993.1"/>
    </source>
</evidence>
<feature type="non-terminal residue" evidence="1">
    <location>
        <position position="76"/>
    </location>
</feature>
<accession>A0AAN4Z7R8</accession>
<gene>
    <name evidence="1" type="ORF">PMAYCL1PPCAC_06188</name>
</gene>
<proteinExistence type="predicted"/>
<dbReference type="EMBL" id="BTRK01000002">
    <property type="protein sequence ID" value="GMR35993.1"/>
    <property type="molecule type" value="Genomic_DNA"/>
</dbReference>